<comment type="similarity">
    <text evidence="3 14">Belongs to the ALG10 glucosyltransferase family.</text>
</comment>
<evidence type="ECO:0000256" key="14">
    <source>
        <dbReference type="PIRNR" id="PIRNR028810"/>
    </source>
</evidence>
<comment type="caution">
    <text evidence="15">The sequence shown here is derived from an EMBL/GenBank/DDBJ whole genome shotgun (WGS) entry which is preliminary data.</text>
</comment>
<dbReference type="EMBL" id="JBGBPQ010000032">
    <property type="protein sequence ID" value="KAL1495553.1"/>
    <property type="molecule type" value="Genomic_DNA"/>
</dbReference>
<evidence type="ECO:0000256" key="8">
    <source>
        <dbReference type="ARBA" id="ARBA00022692"/>
    </source>
</evidence>
<evidence type="ECO:0000256" key="11">
    <source>
        <dbReference type="ARBA" id="ARBA00023136"/>
    </source>
</evidence>
<keyword evidence="7" id="KW-0808">Transferase</keyword>
<gene>
    <name evidence="15" type="ORF">AB1Y20_016916</name>
</gene>
<dbReference type="GO" id="GO:0005789">
    <property type="term" value="C:endoplasmic reticulum membrane"/>
    <property type="evidence" value="ECO:0007669"/>
    <property type="project" value="UniProtKB-SubCell"/>
</dbReference>
<dbReference type="GO" id="GO:0006488">
    <property type="term" value="P:dolichol-linked oligosaccharide biosynthetic process"/>
    <property type="evidence" value="ECO:0007669"/>
    <property type="project" value="UniProtKB-UniRule"/>
</dbReference>
<keyword evidence="16" id="KW-1185">Reference proteome</keyword>
<evidence type="ECO:0000256" key="7">
    <source>
        <dbReference type="ARBA" id="ARBA00022679"/>
    </source>
</evidence>
<keyword evidence="10 14" id="KW-1133">Transmembrane helix</keyword>
<dbReference type="EC" id="2.4.1.256" evidence="4 14"/>
<evidence type="ECO:0000256" key="2">
    <source>
        <dbReference type="ARBA" id="ARBA00004922"/>
    </source>
</evidence>
<evidence type="ECO:0000313" key="16">
    <source>
        <dbReference type="Proteomes" id="UP001515480"/>
    </source>
</evidence>
<dbReference type="AlphaFoldDB" id="A0AB34ICC2"/>
<evidence type="ECO:0000256" key="5">
    <source>
        <dbReference type="ARBA" id="ARBA00018512"/>
    </source>
</evidence>
<evidence type="ECO:0000256" key="12">
    <source>
        <dbReference type="ARBA" id="ARBA00044727"/>
    </source>
</evidence>
<keyword evidence="11 14" id="KW-0472">Membrane</keyword>
<keyword evidence="8 14" id="KW-0812">Transmembrane</keyword>
<keyword evidence="6 14" id="KW-0328">Glycosyltransferase</keyword>
<evidence type="ECO:0000256" key="6">
    <source>
        <dbReference type="ARBA" id="ARBA00022676"/>
    </source>
</evidence>
<feature type="transmembrane region" description="Helical" evidence="14">
    <location>
        <begin position="133"/>
        <end position="156"/>
    </location>
</feature>
<comment type="function">
    <text evidence="12">Dol-P-Glc:Glc(2)Man(9)GlcNAc(2)-PP-Dol alpha-1,2-glucosyltransferase that operates in the biosynthetic pathway of dolichol-linked oligosaccharides, the glycan precursors employed in protein asparagine (N)-glycosylation. The assembly of dolichol-linked oligosaccharides begins on the cytosolic side of the endoplasmic reticulum membrane and finishes in its lumen. The sequential addition of sugars to dolichol pyrophosphate produces dolichol-linked oligosaccharides containing fourteen sugars, including two GlcNAcs, nine mannoses and three glucoses. Once assembled, the oligosaccharide is transferred from the lipid to nascent proteins by oligosaccharyltransferases. In the lumen of the endoplasmic reticulum, adds the third and last glucose residue from dolichyl phosphate glucose (Dol-P-Glc) onto the lipid-linked oligosaccharide intermediate Glc(2)Man(9)GlcNAc(2)-PP-Dol to produce Glc(3)Man(9)GlcNAc(2)-PP-Dol.</text>
</comment>
<evidence type="ECO:0000256" key="4">
    <source>
        <dbReference type="ARBA" id="ARBA00011967"/>
    </source>
</evidence>
<feature type="transmembrane region" description="Helical" evidence="14">
    <location>
        <begin position="314"/>
        <end position="332"/>
    </location>
</feature>
<organism evidence="15 16">
    <name type="scientific">Prymnesium parvum</name>
    <name type="common">Toxic golden alga</name>
    <dbReference type="NCBI Taxonomy" id="97485"/>
    <lineage>
        <taxon>Eukaryota</taxon>
        <taxon>Haptista</taxon>
        <taxon>Haptophyta</taxon>
        <taxon>Prymnesiophyceae</taxon>
        <taxon>Prymnesiales</taxon>
        <taxon>Prymnesiaceae</taxon>
        <taxon>Prymnesium</taxon>
    </lineage>
</organism>
<accession>A0AB34ICC2</accession>
<feature type="transmembrane region" description="Helical" evidence="14">
    <location>
        <begin position="357"/>
        <end position="375"/>
    </location>
</feature>
<protein>
    <recommendedName>
        <fullName evidence="5 14">Dol-P-Glc:Glc(2)Man(9)GlcNAc(2)-PP-Dol alpha-1,2-glucosyltransferase</fullName>
        <ecNumber evidence="4 14">2.4.1.256</ecNumber>
    </recommendedName>
</protein>
<feature type="transmembrane region" description="Helical" evidence="14">
    <location>
        <begin position="276"/>
        <end position="293"/>
    </location>
</feature>
<reference evidence="15 16" key="1">
    <citation type="journal article" date="2024" name="Science">
        <title>Giant polyketide synthase enzymes in the biosynthesis of giant marine polyether toxins.</title>
        <authorList>
            <person name="Fallon T.R."/>
            <person name="Shende V.V."/>
            <person name="Wierzbicki I.H."/>
            <person name="Pendleton A.L."/>
            <person name="Watervoot N.F."/>
            <person name="Auber R.P."/>
            <person name="Gonzalez D.J."/>
            <person name="Wisecaver J.H."/>
            <person name="Moore B.S."/>
        </authorList>
    </citation>
    <scope>NUCLEOTIDE SEQUENCE [LARGE SCALE GENOMIC DNA]</scope>
    <source>
        <strain evidence="15 16">12B1</strain>
    </source>
</reference>
<feature type="transmembrane region" description="Helical" evidence="14">
    <location>
        <begin position="387"/>
        <end position="409"/>
    </location>
</feature>
<evidence type="ECO:0000256" key="10">
    <source>
        <dbReference type="ARBA" id="ARBA00022989"/>
    </source>
</evidence>
<dbReference type="InterPro" id="IPR016900">
    <property type="entry name" value="Alg10"/>
</dbReference>
<comment type="pathway">
    <text evidence="2">Protein modification; protein glycosylation.</text>
</comment>
<dbReference type="PIRSF" id="PIRSF028810">
    <property type="entry name" value="Alpha1_2_glucosyltferase_Alg10"/>
    <property type="match status" value="1"/>
</dbReference>
<dbReference type="Proteomes" id="UP001515480">
    <property type="component" value="Unassembled WGS sequence"/>
</dbReference>
<dbReference type="PANTHER" id="PTHR12989">
    <property type="entry name" value="ALPHA-1,2-GLUCOSYLTRANSFERASE ALG10"/>
    <property type="match status" value="1"/>
</dbReference>
<feature type="transmembrane region" description="Helical" evidence="14">
    <location>
        <begin position="6"/>
        <end position="24"/>
    </location>
</feature>
<dbReference type="PANTHER" id="PTHR12989:SF10">
    <property type="entry name" value="DOL-P-GLC:GLC(2)MAN(9)GLCNAC(2)-PP-DOL ALPHA-1,2-GLUCOSYLTRANSFERASE-RELATED"/>
    <property type="match status" value="1"/>
</dbReference>
<feature type="transmembrane region" description="Helical" evidence="14">
    <location>
        <begin position="429"/>
        <end position="448"/>
    </location>
</feature>
<comment type="caution">
    <text evidence="14">Lacks conserved residue(s) required for the propagation of feature annotation.</text>
</comment>
<sequence length="464" mass="50630">MASRATALAIGTYVSALALTYELFRTRVPAPYMDEPFHAGQAQAYCAANWSQWDEKLTTFPGLHAAAASLAPALPGGRGPPHCPLHSLRAVNLLPALAAPLLLLRLLRVLHPDAPPADALANALVLALLPPHFFFHFLFYTDSAATASVLLLYLLSLPHRGASTGVRRLGDSVGVTLAGWMAVAFRQTNAVWLLFSMIYASLADLESHPGSQLRRRDRKLIPAVIALLRELPAHVPALLAAHAGPLLTLCLFAAFVIHNGGVVLGDKSNHAPVAHGAQLLYLSVVAAAPFEIGRLATDLPRLLGKSLRNAMRSPLLSLLMAALASCAAWLTYDHPFLLADNRHVTFYVWRHVLARHWAIRYLLVPGYLFLGSLIYPAVWKAQGALRACLLFGCCALVLVPTPLLEPRYFTLPVLLLRLHAPPMIGPRAWAPPLVLFTLVNIFMFALFLGRPYTWVDGSVARFMW</sequence>
<dbReference type="GO" id="GO:0106073">
    <property type="term" value="F:dolichyl pyrophosphate Glc2Man9GlcNAc2 alpha-1,2-glucosyltransferase activity"/>
    <property type="evidence" value="ECO:0007669"/>
    <property type="project" value="UniProtKB-UniRule"/>
</dbReference>
<name>A0AB34ICC2_PRYPA</name>
<evidence type="ECO:0000313" key="15">
    <source>
        <dbReference type="EMBL" id="KAL1495553.1"/>
    </source>
</evidence>
<evidence type="ECO:0000256" key="3">
    <source>
        <dbReference type="ARBA" id="ARBA00010600"/>
    </source>
</evidence>
<dbReference type="Pfam" id="PF04922">
    <property type="entry name" value="DIE2_ALG10"/>
    <property type="match status" value="1"/>
</dbReference>
<proteinExistence type="inferred from homology"/>
<comment type="subcellular location">
    <subcellularLocation>
        <location evidence="1">Endoplasmic reticulum membrane</location>
        <topology evidence="1">Multi-pass membrane protein</topology>
    </subcellularLocation>
</comment>
<evidence type="ECO:0000256" key="1">
    <source>
        <dbReference type="ARBA" id="ARBA00004477"/>
    </source>
</evidence>
<keyword evidence="9" id="KW-0256">Endoplasmic reticulum</keyword>
<evidence type="ECO:0000256" key="13">
    <source>
        <dbReference type="ARBA" id="ARBA00048064"/>
    </source>
</evidence>
<comment type="catalytic activity">
    <reaction evidence="13">
        <text>an alpha-D-Glc-(1-&gt;3)-alpha-D-Glc-(1-&gt;3)-alpha-D-Man-(1-&gt;2)-alpha-D-Man-(1-&gt;2)-alpha-D-Man-(1-&gt;3)-[alpha-D-Man-(1-&gt;2)-alpha-D-Man-(1-&gt;3)-[alpha-D-Man-(1-&gt;2)-alpha-D-Man-(1-&gt;6)]-alpha-D-Man-(1-&gt;6)]-beta-D-Man-(1-&gt;4)-beta-D-GlcNAc-(1-&gt;4)-alpha-D-GlcNAc-diphospho-di-trans,poly-cis-dolichol + a di-trans,poly-cis-dolichyl beta-D-glucosyl phosphate = a alpha-D-Glc-(1-&gt;2)-alpha-D-Glc-(1-&gt;3)-alpha-D-Glc-(1-&gt;3)-alpha-D-Man-(1-&gt;2)-alpha-D-Man-(1-&gt;2)-alpha-D-Man-(1-&gt;3)-[alpha-D-Man-(1-&gt;2)-alpha-D-Man-(1-&gt;3)-[alpha-D-Man-(1-&gt;2)-alpha-D-Man-(1-&gt;6)]-alpha-D-Man-(1-&gt;6)]-beta-D-Man-(1-&gt;4)-beta-D-GlcNAc-(1-&gt;4)-alpha-D-GlcNAc-diphospho-di-trans,poly-cis-dolichol + a di-trans,poly-cis-dolichyl phosphate + H(+)</text>
        <dbReference type="Rhea" id="RHEA:29543"/>
        <dbReference type="Rhea" id="RHEA-COMP:19498"/>
        <dbReference type="Rhea" id="RHEA-COMP:19502"/>
        <dbReference type="Rhea" id="RHEA-COMP:19512"/>
        <dbReference type="Rhea" id="RHEA-COMP:19522"/>
        <dbReference type="ChEBI" id="CHEBI:15378"/>
        <dbReference type="ChEBI" id="CHEBI:57525"/>
        <dbReference type="ChEBI" id="CHEBI:57683"/>
        <dbReference type="ChEBI" id="CHEBI:132522"/>
        <dbReference type="ChEBI" id="CHEBI:132523"/>
        <dbReference type="EC" id="2.4.1.256"/>
    </reaction>
    <physiologicalReaction direction="left-to-right" evidence="13">
        <dbReference type="Rhea" id="RHEA:29544"/>
    </physiologicalReaction>
</comment>
<evidence type="ECO:0000256" key="9">
    <source>
        <dbReference type="ARBA" id="ARBA00022824"/>
    </source>
</evidence>
<feature type="transmembrane region" description="Helical" evidence="14">
    <location>
        <begin position="246"/>
        <end position="264"/>
    </location>
</feature>